<organism evidence="1 2">
    <name type="scientific">Romanomermis culicivorax</name>
    <name type="common">Nematode worm</name>
    <dbReference type="NCBI Taxonomy" id="13658"/>
    <lineage>
        <taxon>Eukaryota</taxon>
        <taxon>Metazoa</taxon>
        <taxon>Ecdysozoa</taxon>
        <taxon>Nematoda</taxon>
        <taxon>Enoplea</taxon>
        <taxon>Dorylaimia</taxon>
        <taxon>Mermithida</taxon>
        <taxon>Mermithoidea</taxon>
        <taxon>Mermithidae</taxon>
        <taxon>Romanomermis</taxon>
    </lineage>
</organism>
<dbReference type="Proteomes" id="UP000887565">
    <property type="component" value="Unplaced"/>
</dbReference>
<reference evidence="2" key="1">
    <citation type="submission" date="2022-11" db="UniProtKB">
        <authorList>
            <consortium name="WormBaseParasite"/>
        </authorList>
    </citation>
    <scope>IDENTIFICATION</scope>
</reference>
<proteinExistence type="predicted"/>
<evidence type="ECO:0000313" key="1">
    <source>
        <dbReference type="Proteomes" id="UP000887565"/>
    </source>
</evidence>
<keyword evidence="1" id="KW-1185">Reference proteome</keyword>
<sequence length="65" mass="7706">MSWERCWFGKPKCEMRCTDNKPINCMEKNLHVVFNLLNQNFQMPIIQIYSPIIGGTTFQSFQAYN</sequence>
<name>A0A915KPJ4_ROMCU</name>
<evidence type="ECO:0000313" key="2">
    <source>
        <dbReference type="WBParaSite" id="nRc.2.0.1.t39648-RA"/>
    </source>
</evidence>
<accession>A0A915KPJ4</accession>
<dbReference type="AlphaFoldDB" id="A0A915KPJ4"/>
<dbReference type="WBParaSite" id="nRc.2.0.1.t39648-RA">
    <property type="protein sequence ID" value="nRc.2.0.1.t39648-RA"/>
    <property type="gene ID" value="nRc.2.0.1.g39648"/>
</dbReference>
<protein>
    <submittedName>
        <fullName evidence="2">Uncharacterized protein</fullName>
    </submittedName>
</protein>